<evidence type="ECO:0000313" key="3">
    <source>
        <dbReference type="Proteomes" id="UP000678513"/>
    </source>
</evidence>
<dbReference type="RefSeq" id="WP_212324361.1">
    <property type="nucleotide sequence ID" value="NZ_AP024463.1"/>
</dbReference>
<feature type="transmembrane region" description="Helical" evidence="1">
    <location>
        <begin position="164"/>
        <end position="186"/>
    </location>
</feature>
<keyword evidence="1" id="KW-0812">Transmembrane</keyword>
<feature type="transmembrane region" description="Helical" evidence="1">
    <location>
        <begin position="206"/>
        <end position="224"/>
    </location>
</feature>
<dbReference type="Proteomes" id="UP000678513">
    <property type="component" value="Chromosome"/>
</dbReference>
<feature type="transmembrane region" description="Helical" evidence="1">
    <location>
        <begin position="99"/>
        <end position="119"/>
    </location>
</feature>
<feature type="transmembrane region" description="Helical" evidence="1">
    <location>
        <begin position="296"/>
        <end position="317"/>
    </location>
</feature>
<feature type="transmembrane region" description="Helical" evidence="1">
    <location>
        <begin position="424"/>
        <end position="440"/>
    </location>
</feature>
<feature type="transmembrane region" description="Helical" evidence="1">
    <location>
        <begin position="400"/>
        <end position="418"/>
    </location>
</feature>
<feature type="transmembrane region" description="Helical" evidence="1">
    <location>
        <begin position="338"/>
        <end position="361"/>
    </location>
</feature>
<accession>A0ABX7Y6K6</accession>
<keyword evidence="1" id="KW-0472">Membrane</keyword>
<feature type="transmembrane region" description="Helical" evidence="1">
    <location>
        <begin position="125"/>
        <end position="143"/>
    </location>
</feature>
<feature type="transmembrane region" description="Helical" evidence="1">
    <location>
        <begin position="367"/>
        <end position="388"/>
    </location>
</feature>
<protein>
    <submittedName>
        <fullName evidence="2">Uncharacterized protein</fullName>
    </submittedName>
</protein>
<proteinExistence type="predicted"/>
<evidence type="ECO:0000256" key="1">
    <source>
        <dbReference type="SAM" id="Phobius"/>
    </source>
</evidence>
<feature type="transmembrane region" description="Helical" evidence="1">
    <location>
        <begin position="39"/>
        <end position="59"/>
    </location>
</feature>
<name>A0ABX7Y6K6_9ACTN</name>
<keyword evidence="3" id="KW-1185">Reference proteome</keyword>
<sequence length="453" mass="48768">MGVALSVVAAIRAWGNAALLNLREISGFFDAGQSGLSNSTHGVLLAGLPAIVMTLFALADSAGLGAQGSELLFSDRQIWQSMALEARHVGFTHEVLPRLPFIVLTGTPLITTSTLVALYPAERNLALVLIATWIGAELLRIGVRVRHFRFASQKEHGLSKIITVILFNALAGIALGGILGSIVRGSQSSSQDVVTWLSAAAASWSPWNWIPAIGLAFLGIWILIPSFRAGGGFTIEARKAEVSIARESTLTGFLFPIASPKYLRDTWASPDVRWTIFSVSLLGAAKFDLTDVSRQILVYIFFSALMAFSAIRLVSIGPAGMLDRLRHHFEMGASPKILALRVGFVTIASALPFIIAVAMLFVILGYPMMHCIGLALTPVVAVLAAASIVARRGSLADSRLLILAFIQAFFCAVVYALFLWQTVFGMLGLLVIFGVFLWACSRKQKLVYPGVRL</sequence>
<reference evidence="2 3" key="1">
    <citation type="submission" date="2021-03" db="EMBL/GenBank/DDBJ databases">
        <title>Human Oral Microbial Genomes.</title>
        <authorList>
            <person name="Johnston C.D."/>
            <person name="Chen T."/>
            <person name="Dewhirst F.E."/>
        </authorList>
    </citation>
    <scope>NUCLEOTIDE SEQUENCE [LARGE SCALE GENOMIC DNA]</scope>
    <source>
        <strain evidence="2 3">DSMZ 100122</strain>
    </source>
</reference>
<dbReference type="EMBL" id="CP072384">
    <property type="protein sequence ID" value="QUC08442.1"/>
    <property type="molecule type" value="Genomic_DNA"/>
</dbReference>
<keyword evidence="1" id="KW-1133">Transmembrane helix</keyword>
<gene>
    <name evidence="2" type="ORF">J5A65_01435</name>
</gene>
<organism evidence="2 3">
    <name type="scientific">Arachnia rubra</name>
    <dbReference type="NCBI Taxonomy" id="1547448"/>
    <lineage>
        <taxon>Bacteria</taxon>
        <taxon>Bacillati</taxon>
        <taxon>Actinomycetota</taxon>
        <taxon>Actinomycetes</taxon>
        <taxon>Propionibacteriales</taxon>
        <taxon>Propionibacteriaceae</taxon>
        <taxon>Arachnia</taxon>
    </lineage>
</organism>
<evidence type="ECO:0000313" key="2">
    <source>
        <dbReference type="EMBL" id="QUC08442.1"/>
    </source>
</evidence>